<evidence type="ECO:0000256" key="3">
    <source>
        <dbReference type="ARBA" id="ARBA00022840"/>
    </source>
</evidence>
<feature type="domain" description="ABC transporter" evidence="4">
    <location>
        <begin position="5"/>
        <end position="231"/>
    </location>
</feature>
<dbReference type="PROSITE" id="PS50893">
    <property type="entry name" value="ABC_TRANSPORTER_2"/>
    <property type="match status" value="1"/>
</dbReference>
<dbReference type="EMBL" id="AE015929">
    <property type="protein sequence ID" value="AAO04679.1"/>
    <property type="molecule type" value="Genomic_DNA"/>
</dbReference>
<dbReference type="PANTHER" id="PTHR42939">
    <property type="entry name" value="ABC TRANSPORTER ATP-BINDING PROTEIN ALBC-RELATED"/>
    <property type="match status" value="1"/>
</dbReference>
<accession>A0A0H2VGD1</accession>
<sequence>MKSMLEFRNVYKSFKKKEVLCDVNYKLSAGEKVGLIGSNGSGKSTLMKLIAKTQLPSKGNVYFNNIDIHKSHNMIKDFSFMIGQIYYPELNARQNIENYLKINNKISYISEIQKMLNIVGLEDIEKKVKNYSYGMKQRLCLAICLITKPKVAVLDEPFLGLDPLGVRELNNITEKYSKEKNTLFLISSHQLKELEDLCDRFLLLENHQIREIDLHNRIFTQKLIFKNTLNNAPELKANFNFIKKIDSNSITIINKDEEVDLTNLLNLVGKNPLIKIESNDNLLSSYFYKE</sequence>
<evidence type="ECO:0000256" key="2">
    <source>
        <dbReference type="ARBA" id="ARBA00022741"/>
    </source>
</evidence>
<dbReference type="Gene3D" id="3.40.50.300">
    <property type="entry name" value="P-loop containing nucleotide triphosphate hydrolases"/>
    <property type="match status" value="1"/>
</dbReference>
<dbReference type="Proteomes" id="UP000001411">
    <property type="component" value="Chromosome"/>
</dbReference>
<name>A0A0H2VGD1_STAES</name>
<dbReference type="CDD" id="cd03230">
    <property type="entry name" value="ABC_DR_subfamily_A"/>
    <property type="match status" value="1"/>
</dbReference>
<protein>
    <submittedName>
        <fullName evidence="5">ABC transporter protein</fullName>
    </submittedName>
</protein>
<keyword evidence="1" id="KW-0813">Transport</keyword>
<dbReference type="PROSITE" id="PS00211">
    <property type="entry name" value="ABC_TRANSPORTER_1"/>
    <property type="match status" value="1"/>
</dbReference>
<evidence type="ECO:0000313" key="5">
    <source>
        <dbReference type="EMBL" id="AAO04679.1"/>
    </source>
</evidence>
<dbReference type="HOGENOM" id="CLU_000604_1_2_9"/>
<dbReference type="PATRIC" id="fig|176280.10.peg.1058"/>
<dbReference type="AlphaFoldDB" id="A0A0H2VGD1"/>
<dbReference type="SMART" id="SM00382">
    <property type="entry name" value="AAA"/>
    <property type="match status" value="1"/>
</dbReference>
<gene>
    <name evidence="5" type="ordered locus">SE_1082</name>
</gene>
<dbReference type="InterPro" id="IPR003439">
    <property type="entry name" value="ABC_transporter-like_ATP-bd"/>
</dbReference>
<dbReference type="OrthoDB" id="9804819at2"/>
<evidence type="ECO:0000256" key="1">
    <source>
        <dbReference type="ARBA" id="ARBA00022448"/>
    </source>
</evidence>
<dbReference type="eggNOG" id="COG1131">
    <property type="taxonomic scope" value="Bacteria"/>
</dbReference>
<dbReference type="InterPro" id="IPR017871">
    <property type="entry name" value="ABC_transporter-like_CS"/>
</dbReference>
<reference evidence="5 6" key="1">
    <citation type="journal article" date="2003" name="Mol. Microbiol.">
        <title>Genome-based analysis of virulence genes in a non-biofilm-forming Staphylococcus epidermidis strain (ATCC 12228).</title>
        <authorList>
            <person name="Zhang Y.Q."/>
            <person name="Ren S.X."/>
            <person name="Li H.L."/>
            <person name="Wang Y.X."/>
            <person name="Fu G."/>
            <person name="Yang J."/>
            <person name="Qin Z.Q."/>
            <person name="Miao Y.G."/>
            <person name="Wang W.Y."/>
            <person name="Chen R.S."/>
            <person name="Shen Y."/>
            <person name="Chen Z."/>
            <person name="Yuan Z.H."/>
            <person name="Zhao G.P."/>
            <person name="Qu D."/>
            <person name="Danchin A."/>
            <person name="Wen Y.M."/>
        </authorList>
    </citation>
    <scope>NUCLEOTIDE SEQUENCE [LARGE SCALE GENOMIC DNA]</scope>
    <source>
        <strain evidence="6">ATCC 12228 / FDA PCI 1200</strain>
    </source>
</reference>
<dbReference type="SUPFAM" id="SSF52540">
    <property type="entry name" value="P-loop containing nucleoside triphosphate hydrolases"/>
    <property type="match status" value="1"/>
</dbReference>
<dbReference type="InterPro" id="IPR051782">
    <property type="entry name" value="ABC_Transporter_VariousFunc"/>
</dbReference>
<dbReference type="InterPro" id="IPR027417">
    <property type="entry name" value="P-loop_NTPase"/>
</dbReference>
<dbReference type="Pfam" id="PF00005">
    <property type="entry name" value="ABC_tran"/>
    <property type="match status" value="1"/>
</dbReference>
<evidence type="ECO:0000259" key="4">
    <source>
        <dbReference type="PROSITE" id="PS50893"/>
    </source>
</evidence>
<evidence type="ECO:0000313" key="6">
    <source>
        <dbReference type="Proteomes" id="UP000001411"/>
    </source>
</evidence>
<dbReference type="GO" id="GO:0005524">
    <property type="term" value="F:ATP binding"/>
    <property type="evidence" value="ECO:0007669"/>
    <property type="project" value="UniProtKB-KW"/>
</dbReference>
<organism evidence="5 6">
    <name type="scientific">Staphylococcus epidermidis (strain ATCC 12228 / FDA PCI 1200)</name>
    <dbReference type="NCBI Taxonomy" id="176280"/>
    <lineage>
        <taxon>Bacteria</taxon>
        <taxon>Bacillati</taxon>
        <taxon>Bacillota</taxon>
        <taxon>Bacilli</taxon>
        <taxon>Bacillales</taxon>
        <taxon>Staphylococcaceae</taxon>
        <taxon>Staphylococcus</taxon>
    </lineage>
</organism>
<dbReference type="KEGG" id="sep:SE_1082"/>
<proteinExistence type="predicted"/>
<dbReference type="PANTHER" id="PTHR42939:SF1">
    <property type="entry name" value="ABC TRANSPORTER ATP-BINDING PROTEIN ALBC-RELATED"/>
    <property type="match status" value="1"/>
</dbReference>
<keyword evidence="2" id="KW-0547">Nucleotide-binding</keyword>
<dbReference type="GO" id="GO:0016887">
    <property type="term" value="F:ATP hydrolysis activity"/>
    <property type="evidence" value="ECO:0007669"/>
    <property type="project" value="InterPro"/>
</dbReference>
<dbReference type="InterPro" id="IPR003593">
    <property type="entry name" value="AAA+_ATPase"/>
</dbReference>
<keyword evidence="3" id="KW-0067">ATP-binding</keyword>